<dbReference type="SMART" id="SM00974">
    <property type="entry name" value="T5orf172"/>
    <property type="match status" value="1"/>
</dbReference>
<sequence length="276" mass="29936">MTEPIARCLGIEEGAPCTDLATITLPVPLCTHHQMQVAMAIVPEMLASAASLAKRAPLPVAVDTQTLRVVTKAQTAQLDLAGVHGARVYFIRNGDRIKIGYTTNLRNRLDALCLRPDAVLLLLEGGKLLEGSLHRHFAQHRVPNTEWFRYVEEIKTYISMKLNGIPIPASRSGHIDETKAQEAVRIAGFHAGPKGEVLVSREGLLQAIRAHAGNGQGVHLADILTTLHQAGLPGYWTVTALREACVAHGIPVERQLKIGRRNRPGIRIDALAPTVG</sequence>
<reference evidence="2 3" key="1">
    <citation type="submission" date="2016-10" db="EMBL/GenBank/DDBJ databases">
        <authorList>
            <person name="de Groot N.N."/>
        </authorList>
    </citation>
    <scope>NUCLEOTIDE SEQUENCE [LARGE SCALE GENOMIC DNA]</scope>
    <source>
        <strain evidence="2 3">DSM 40306</strain>
    </source>
</reference>
<accession>A0A1H4P975</accession>
<dbReference type="EMBL" id="FNTD01000004">
    <property type="protein sequence ID" value="SEC03768.1"/>
    <property type="molecule type" value="Genomic_DNA"/>
</dbReference>
<dbReference type="Pfam" id="PF13455">
    <property type="entry name" value="MUG113"/>
    <property type="match status" value="1"/>
</dbReference>
<evidence type="ECO:0000259" key="1">
    <source>
        <dbReference type="SMART" id="SM00974"/>
    </source>
</evidence>
<dbReference type="Proteomes" id="UP000182375">
    <property type="component" value="Unassembled WGS sequence"/>
</dbReference>
<proteinExistence type="predicted"/>
<gene>
    <name evidence="2" type="ORF">SAMN04490357_1022</name>
</gene>
<evidence type="ECO:0000313" key="2">
    <source>
        <dbReference type="EMBL" id="SEC03768.1"/>
    </source>
</evidence>
<name>A0A1H4P975_9ACTN</name>
<dbReference type="RefSeq" id="WP_074990951.1">
    <property type="nucleotide sequence ID" value="NZ_FNTD01000004.1"/>
</dbReference>
<dbReference type="InterPro" id="IPR018306">
    <property type="entry name" value="Phage_T5_Orf172_DNA-bd"/>
</dbReference>
<protein>
    <submittedName>
        <fullName evidence="2">T5orf172 domain-containing protein</fullName>
    </submittedName>
</protein>
<feature type="domain" description="Bacteriophage T5 Orf172 DNA-binding" evidence="1">
    <location>
        <begin position="91"/>
        <end position="161"/>
    </location>
</feature>
<organism evidence="2 3">
    <name type="scientific">Streptomyces misionensis</name>
    <dbReference type="NCBI Taxonomy" id="67331"/>
    <lineage>
        <taxon>Bacteria</taxon>
        <taxon>Bacillati</taxon>
        <taxon>Actinomycetota</taxon>
        <taxon>Actinomycetes</taxon>
        <taxon>Kitasatosporales</taxon>
        <taxon>Streptomycetaceae</taxon>
        <taxon>Streptomyces</taxon>
    </lineage>
</organism>
<evidence type="ECO:0000313" key="3">
    <source>
        <dbReference type="Proteomes" id="UP000182375"/>
    </source>
</evidence>
<dbReference type="AlphaFoldDB" id="A0A1H4P975"/>
<dbReference type="STRING" id="67331.SAMN04490357_1022"/>
<dbReference type="GeneID" id="95510263"/>